<sequence>MIVLSIFVPVKQQKLIIKNKLNFMKNLKLLTKNELKQVKGGITVYIACANGTSGQIRNVNVNTDIATPAEQICGGNEYEVII</sequence>
<dbReference type="Proteomes" id="UP000236413">
    <property type="component" value="Unassembled WGS sequence"/>
</dbReference>
<proteinExistence type="predicted"/>
<dbReference type="InterPro" id="IPR010133">
    <property type="entry name" value="Bacteriocin_signal_seq"/>
</dbReference>
<protein>
    <recommendedName>
        <fullName evidence="3">Bacteriocin</fullName>
    </recommendedName>
</protein>
<dbReference type="EMBL" id="PPEG02000010">
    <property type="protein sequence ID" value="PWN58782.1"/>
    <property type="molecule type" value="Genomic_DNA"/>
</dbReference>
<evidence type="ECO:0008006" key="3">
    <source>
        <dbReference type="Google" id="ProtNLM"/>
    </source>
</evidence>
<accession>A0A316WBM0</accession>
<comment type="caution">
    <text evidence="1">The sequence shown here is derived from an EMBL/GenBank/DDBJ whole genome shotgun (WGS) entry which is preliminary data.</text>
</comment>
<dbReference type="NCBIfam" id="TIGR01847">
    <property type="entry name" value="bacteriocin_sig"/>
    <property type="match status" value="1"/>
</dbReference>
<gene>
    <name evidence="1" type="ORF">C1634_022275</name>
</gene>
<name>A0A316WBM0_9FLAO</name>
<evidence type="ECO:0000313" key="1">
    <source>
        <dbReference type="EMBL" id="PWN58782.1"/>
    </source>
</evidence>
<organism evidence="1 2">
    <name type="scientific">Chryseobacterium viscerum</name>
    <dbReference type="NCBI Taxonomy" id="1037377"/>
    <lineage>
        <taxon>Bacteria</taxon>
        <taxon>Pseudomonadati</taxon>
        <taxon>Bacteroidota</taxon>
        <taxon>Flavobacteriia</taxon>
        <taxon>Flavobacteriales</taxon>
        <taxon>Weeksellaceae</taxon>
        <taxon>Chryseobacterium group</taxon>
        <taxon>Chryseobacterium</taxon>
    </lineage>
</organism>
<evidence type="ECO:0000313" key="2">
    <source>
        <dbReference type="Proteomes" id="UP000236413"/>
    </source>
</evidence>
<reference evidence="1 2" key="1">
    <citation type="submission" date="2018-04" db="EMBL/GenBank/DDBJ databases">
        <title>Chryseobacterium oncorhynchi 701B-08T from rainbow trout, and Chryseobacterium viscerum 687B-08T from diseased fish.</title>
        <authorList>
            <person name="Jeong J.-J."/>
            <person name="Lee Y.J."/>
            <person name="Pathiraja D."/>
            <person name="Park B."/>
            <person name="Choi I.-G."/>
            <person name="Kim K.D."/>
        </authorList>
    </citation>
    <scope>NUCLEOTIDE SEQUENCE [LARGE SCALE GENOMIC DNA]</scope>
    <source>
        <strain evidence="1 2">687B-08</strain>
    </source>
</reference>
<dbReference type="AlphaFoldDB" id="A0A316WBM0"/>